<gene>
    <name evidence="4" type="ORF">SORBI_3008G150150</name>
</gene>
<dbReference type="Proteomes" id="UP000000768">
    <property type="component" value="Chromosome 8"/>
</dbReference>
<sequence length="360" mass="40288">MQGTRAAASEGGPWPLAQGQGRCLPDHAAAVLEDGDGRYSGLAEPNSGGAPQVRSAATALRWTASGWQRCGGSVGQLMRRRSPAGVPPEAQHGLVHCEQGCHWAWLSSFPGEPVFREWKPFFISDKMRFLRVLDLKDTSGLRSHHLKHIGKLVHLRYLSLKRCRGIYHLPDSMGNMKQLQTLDIRLTWITMLPKTIVKLKQLQYLRLGGLRTDRVYFLDRLKTPGLKKIQGIRSGNALKEIEKLTQLRKLVVSEAFPSLVALDLCSSQTAADRGEIKSVEFKQGATPKLEMLNFRYCDDVMINDGLFSGLASLPRLKKLELATKSMKSEEDSIKSKEAFVEHVRAQLALNQNRPVLIKEW</sequence>
<feature type="region of interest" description="Disordered" evidence="2">
    <location>
        <begin position="1"/>
        <end position="20"/>
    </location>
</feature>
<dbReference type="Pfam" id="PF23598">
    <property type="entry name" value="LRR_14"/>
    <property type="match status" value="1"/>
</dbReference>
<proteinExistence type="predicted"/>
<reference evidence="4 5" key="1">
    <citation type="journal article" date="2009" name="Nature">
        <title>The Sorghum bicolor genome and the diversification of grasses.</title>
        <authorList>
            <person name="Paterson A.H."/>
            <person name="Bowers J.E."/>
            <person name="Bruggmann R."/>
            <person name="Dubchak I."/>
            <person name="Grimwood J."/>
            <person name="Gundlach H."/>
            <person name="Haberer G."/>
            <person name="Hellsten U."/>
            <person name="Mitros T."/>
            <person name="Poliakov A."/>
            <person name="Schmutz J."/>
            <person name="Spannagl M."/>
            <person name="Tang H."/>
            <person name="Wang X."/>
            <person name="Wicker T."/>
            <person name="Bharti A.K."/>
            <person name="Chapman J."/>
            <person name="Feltus F.A."/>
            <person name="Gowik U."/>
            <person name="Grigoriev I.V."/>
            <person name="Lyons E."/>
            <person name="Maher C.A."/>
            <person name="Martis M."/>
            <person name="Narechania A."/>
            <person name="Otillar R.P."/>
            <person name="Penning B.W."/>
            <person name="Salamov A.A."/>
            <person name="Wang Y."/>
            <person name="Zhang L."/>
            <person name="Carpita N.C."/>
            <person name="Freeling M."/>
            <person name="Gingle A.R."/>
            <person name="Hash C.T."/>
            <person name="Keller B."/>
            <person name="Klein P."/>
            <person name="Kresovich S."/>
            <person name="McCann M.C."/>
            <person name="Ming R."/>
            <person name="Peterson D.G."/>
            <person name="Mehboob-ur-Rahman"/>
            <person name="Ware D."/>
            <person name="Westhoff P."/>
            <person name="Mayer K.F."/>
            <person name="Messing J."/>
            <person name="Rokhsar D.S."/>
        </authorList>
    </citation>
    <scope>NUCLEOTIDE SEQUENCE [LARGE SCALE GENOMIC DNA]</scope>
    <source>
        <strain evidence="5">cv. BTx623</strain>
    </source>
</reference>
<dbReference type="InParanoid" id="A0A1Z5R6R4"/>
<evidence type="ECO:0000259" key="3">
    <source>
        <dbReference type="Pfam" id="PF23598"/>
    </source>
</evidence>
<evidence type="ECO:0000313" key="4">
    <source>
        <dbReference type="EMBL" id="OQU79482.1"/>
    </source>
</evidence>
<protein>
    <recommendedName>
        <fullName evidence="3">Disease resistance R13L4/SHOC-2-like LRR domain-containing protein</fullName>
    </recommendedName>
</protein>
<evidence type="ECO:0000256" key="2">
    <source>
        <dbReference type="SAM" id="MobiDB-lite"/>
    </source>
</evidence>
<dbReference type="EMBL" id="CM000767">
    <property type="protein sequence ID" value="OQU79482.1"/>
    <property type="molecule type" value="Genomic_DNA"/>
</dbReference>
<dbReference type="PANTHER" id="PTHR47186">
    <property type="entry name" value="LEUCINE-RICH REPEAT-CONTAINING PROTEIN 57"/>
    <property type="match status" value="1"/>
</dbReference>
<dbReference type="AlphaFoldDB" id="A0A1Z5R6R4"/>
<dbReference type="SUPFAM" id="SSF52047">
    <property type="entry name" value="RNI-like"/>
    <property type="match status" value="1"/>
</dbReference>
<organism evidence="4 5">
    <name type="scientific">Sorghum bicolor</name>
    <name type="common">Sorghum</name>
    <name type="synonym">Sorghum vulgare</name>
    <dbReference type="NCBI Taxonomy" id="4558"/>
    <lineage>
        <taxon>Eukaryota</taxon>
        <taxon>Viridiplantae</taxon>
        <taxon>Streptophyta</taxon>
        <taxon>Embryophyta</taxon>
        <taxon>Tracheophyta</taxon>
        <taxon>Spermatophyta</taxon>
        <taxon>Magnoliopsida</taxon>
        <taxon>Liliopsida</taxon>
        <taxon>Poales</taxon>
        <taxon>Poaceae</taxon>
        <taxon>PACMAD clade</taxon>
        <taxon>Panicoideae</taxon>
        <taxon>Andropogonodae</taxon>
        <taxon>Andropogoneae</taxon>
        <taxon>Sorghinae</taxon>
        <taxon>Sorghum</taxon>
    </lineage>
</organism>
<dbReference type="Gramene" id="OQU79482">
    <property type="protein sequence ID" value="OQU79482"/>
    <property type="gene ID" value="SORBI_3008G150150"/>
</dbReference>
<evidence type="ECO:0000313" key="5">
    <source>
        <dbReference type="Proteomes" id="UP000000768"/>
    </source>
</evidence>
<dbReference type="PANTHER" id="PTHR47186:SF57">
    <property type="entry name" value="OS02G0478300 PROTEIN"/>
    <property type="match status" value="1"/>
</dbReference>
<name>A0A1Z5R6R4_SORBI</name>
<evidence type="ECO:0000256" key="1">
    <source>
        <dbReference type="ARBA" id="ARBA00022737"/>
    </source>
</evidence>
<feature type="domain" description="Disease resistance R13L4/SHOC-2-like LRR" evidence="3">
    <location>
        <begin position="126"/>
        <end position="252"/>
    </location>
</feature>
<keyword evidence="1" id="KW-0677">Repeat</keyword>
<keyword evidence="5" id="KW-1185">Reference proteome</keyword>
<accession>A0A1Z5R6R4</accession>
<reference evidence="5" key="2">
    <citation type="journal article" date="2018" name="Plant J.">
        <title>The Sorghum bicolor reference genome: improved assembly, gene annotations, a transcriptome atlas, and signatures of genome organization.</title>
        <authorList>
            <person name="McCormick R.F."/>
            <person name="Truong S.K."/>
            <person name="Sreedasyam A."/>
            <person name="Jenkins J."/>
            <person name="Shu S."/>
            <person name="Sims D."/>
            <person name="Kennedy M."/>
            <person name="Amirebrahimi M."/>
            <person name="Weers B.D."/>
            <person name="McKinley B."/>
            <person name="Mattison A."/>
            <person name="Morishige D.T."/>
            <person name="Grimwood J."/>
            <person name="Schmutz J."/>
            <person name="Mullet J.E."/>
        </authorList>
    </citation>
    <scope>NUCLEOTIDE SEQUENCE [LARGE SCALE GENOMIC DNA]</scope>
    <source>
        <strain evidence="5">cv. BTx623</strain>
    </source>
</reference>
<dbReference type="InterPro" id="IPR032675">
    <property type="entry name" value="LRR_dom_sf"/>
</dbReference>
<dbReference type="Gene3D" id="3.80.10.10">
    <property type="entry name" value="Ribonuclease Inhibitor"/>
    <property type="match status" value="1"/>
</dbReference>
<dbReference type="InterPro" id="IPR055414">
    <property type="entry name" value="LRR_R13L4/SHOC2-like"/>
</dbReference>